<feature type="compositionally biased region" description="Basic and acidic residues" evidence="9">
    <location>
        <begin position="473"/>
        <end position="489"/>
    </location>
</feature>
<evidence type="ECO:0000256" key="3">
    <source>
        <dbReference type="ARBA" id="ARBA00022552"/>
    </source>
</evidence>
<reference evidence="13 14" key="1">
    <citation type="journal article" date="2017" name="Gigascience">
        <title>Draft genome of the honey bee ectoparasitic mite, Tropilaelaps mercedesae, is shaped by the parasitic life history.</title>
        <authorList>
            <person name="Dong X."/>
            <person name="Armstrong S.D."/>
            <person name="Xia D."/>
            <person name="Makepeace B.L."/>
            <person name="Darby A.C."/>
            <person name="Kadowaki T."/>
        </authorList>
    </citation>
    <scope>NUCLEOTIDE SEQUENCE [LARGE SCALE GENOMIC DNA]</scope>
    <source>
        <strain evidence="13">Wuxi-XJTLU</strain>
    </source>
</reference>
<dbReference type="InterPro" id="IPR012920">
    <property type="entry name" value="rRNA_MeTfrase_SPB1-like_C"/>
</dbReference>
<dbReference type="GO" id="GO:0000466">
    <property type="term" value="P:maturation of 5.8S rRNA from tricistronic rRNA transcript (SSU-rRNA, 5.8S rRNA, LSU-rRNA)"/>
    <property type="evidence" value="ECO:0007669"/>
    <property type="project" value="TreeGrafter"/>
</dbReference>
<feature type="binding site" evidence="8">
    <location>
        <position position="76"/>
    </location>
    <ligand>
        <name>S-adenosyl-L-methionine</name>
        <dbReference type="ChEBI" id="CHEBI:59789"/>
    </ligand>
</feature>
<accession>A0A1V9X692</accession>
<comment type="function">
    <text evidence="8">Probable methyltransferase involved in the maturation of rRNA and in the biogenesis of ribosomal subunits.</text>
</comment>
<evidence type="ECO:0000259" key="12">
    <source>
        <dbReference type="Pfam" id="PF11861"/>
    </source>
</evidence>
<dbReference type="PANTHER" id="PTHR10920:SF13">
    <property type="entry name" value="PRE-RRNA 2'-O-RIBOSE RNA METHYLTRANSFERASE FTSJ3"/>
    <property type="match status" value="1"/>
</dbReference>
<feature type="domain" description="DUF3381" evidence="12">
    <location>
        <begin position="238"/>
        <end position="383"/>
    </location>
</feature>
<evidence type="ECO:0000256" key="9">
    <source>
        <dbReference type="SAM" id="MobiDB-lite"/>
    </source>
</evidence>
<dbReference type="Gene3D" id="3.40.50.150">
    <property type="entry name" value="Vaccinia Virus protein VP39"/>
    <property type="match status" value="1"/>
</dbReference>
<feature type="region of interest" description="Disordered" evidence="9">
    <location>
        <begin position="420"/>
        <end position="490"/>
    </location>
</feature>
<dbReference type="Pfam" id="PF01728">
    <property type="entry name" value="FtsJ"/>
    <property type="match status" value="1"/>
</dbReference>
<keyword evidence="4 8" id="KW-0489">Methyltransferase</keyword>
<evidence type="ECO:0000259" key="10">
    <source>
        <dbReference type="Pfam" id="PF01728"/>
    </source>
</evidence>
<feature type="active site" description="Proton acceptor" evidence="8">
    <location>
        <position position="157"/>
    </location>
</feature>
<dbReference type="AlphaFoldDB" id="A0A1V9X692"/>
<evidence type="ECO:0000313" key="14">
    <source>
        <dbReference type="Proteomes" id="UP000192247"/>
    </source>
</evidence>
<evidence type="ECO:0000256" key="5">
    <source>
        <dbReference type="ARBA" id="ARBA00022679"/>
    </source>
</evidence>
<dbReference type="GO" id="GO:0016435">
    <property type="term" value="F:rRNA (guanine) methyltransferase activity"/>
    <property type="evidence" value="ECO:0007669"/>
    <property type="project" value="TreeGrafter"/>
</dbReference>
<dbReference type="EMBL" id="MNPL01023021">
    <property type="protein sequence ID" value="OQR68901.1"/>
    <property type="molecule type" value="Genomic_DNA"/>
</dbReference>
<dbReference type="GO" id="GO:0000463">
    <property type="term" value="P:maturation of LSU-rRNA from tricistronic rRNA transcript (SSU-rRNA, 5.8S rRNA, LSU-rRNA)"/>
    <property type="evidence" value="ECO:0007669"/>
    <property type="project" value="TreeGrafter"/>
</dbReference>
<comment type="similarity">
    <text evidence="8">Belongs to the class I-like SAM-binding methyltransferase superfamily. RNA methyltransferase RlmE family. SPB1 subfamily.</text>
</comment>
<dbReference type="FunFam" id="3.40.50.150:FF:000004">
    <property type="entry name" value="AdoMet-dependent rRNA methyltransferase SPB1"/>
    <property type="match status" value="1"/>
</dbReference>
<feature type="coiled-coil region" evidence="8">
    <location>
        <begin position="354"/>
        <end position="389"/>
    </location>
</feature>
<comment type="subcellular location">
    <subcellularLocation>
        <location evidence="1 8">Nucleus</location>
        <location evidence="1 8">Nucleolus</location>
    </subcellularLocation>
</comment>
<dbReference type="STRING" id="418985.A0A1V9X692"/>
<evidence type="ECO:0000256" key="7">
    <source>
        <dbReference type="ARBA" id="ARBA00023242"/>
    </source>
</evidence>
<organism evidence="13 14">
    <name type="scientific">Tropilaelaps mercedesae</name>
    <dbReference type="NCBI Taxonomy" id="418985"/>
    <lineage>
        <taxon>Eukaryota</taxon>
        <taxon>Metazoa</taxon>
        <taxon>Ecdysozoa</taxon>
        <taxon>Arthropoda</taxon>
        <taxon>Chelicerata</taxon>
        <taxon>Arachnida</taxon>
        <taxon>Acari</taxon>
        <taxon>Parasitiformes</taxon>
        <taxon>Mesostigmata</taxon>
        <taxon>Gamasina</taxon>
        <taxon>Dermanyssoidea</taxon>
        <taxon>Laelapidae</taxon>
        <taxon>Tropilaelaps</taxon>
    </lineage>
</organism>
<feature type="binding site" evidence="8">
    <location>
        <position position="58"/>
    </location>
    <ligand>
        <name>S-adenosyl-L-methionine</name>
        <dbReference type="ChEBI" id="CHEBI:59789"/>
    </ligand>
</feature>
<feature type="coiled-coil region" evidence="8">
    <location>
        <begin position="686"/>
        <end position="720"/>
    </location>
</feature>
<feature type="region of interest" description="Disordered" evidence="9">
    <location>
        <begin position="760"/>
        <end position="797"/>
    </location>
</feature>
<evidence type="ECO:0000256" key="1">
    <source>
        <dbReference type="ARBA" id="ARBA00004604"/>
    </source>
</evidence>
<dbReference type="InParanoid" id="A0A1V9X692"/>
<dbReference type="Pfam" id="PF11861">
    <property type="entry name" value="DUF3381"/>
    <property type="match status" value="1"/>
</dbReference>
<feature type="domain" description="Ribosomal RNA methyltransferase SPB1-like C-terminal" evidence="11">
    <location>
        <begin position="582"/>
        <end position="782"/>
    </location>
</feature>
<name>A0A1V9X692_9ACAR</name>
<feature type="compositionally biased region" description="Basic and acidic residues" evidence="9">
    <location>
        <begin position="764"/>
        <end position="776"/>
    </location>
</feature>
<comment type="caution">
    <text evidence="13">The sequence shown here is derived from an EMBL/GenBank/DDBJ whole genome shotgun (WGS) entry which is preliminary data.</text>
</comment>
<dbReference type="SUPFAM" id="SSF53335">
    <property type="entry name" value="S-adenosyl-L-methionine-dependent methyltransferases"/>
    <property type="match status" value="1"/>
</dbReference>
<dbReference type="InterPro" id="IPR029063">
    <property type="entry name" value="SAM-dependent_MTases_sf"/>
</dbReference>
<evidence type="ECO:0000256" key="4">
    <source>
        <dbReference type="ARBA" id="ARBA00022603"/>
    </source>
</evidence>
<dbReference type="InterPro" id="IPR015507">
    <property type="entry name" value="rRNA-MeTfrase_E"/>
</dbReference>
<evidence type="ECO:0000256" key="8">
    <source>
        <dbReference type="HAMAP-Rule" id="MF_03163"/>
    </source>
</evidence>
<dbReference type="InterPro" id="IPR002877">
    <property type="entry name" value="RNA_MeTrfase_FtsJ_dom"/>
</dbReference>
<protein>
    <recommendedName>
        <fullName evidence="8">Putative rRNA methyltransferase</fullName>
        <ecNumber evidence="8">2.1.1.-</ecNumber>
    </recommendedName>
    <alternativeName>
        <fullName evidence="8">2'-O-ribose RNA methyltransferase SPB1 homolog</fullName>
    </alternativeName>
</protein>
<keyword evidence="3 8" id="KW-0698">rRNA processing</keyword>
<dbReference type="GO" id="GO:0008650">
    <property type="term" value="F:rRNA (uridine-2'-O-)-methyltransferase activity"/>
    <property type="evidence" value="ECO:0007669"/>
    <property type="project" value="TreeGrafter"/>
</dbReference>
<evidence type="ECO:0000256" key="2">
    <source>
        <dbReference type="ARBA" id="ARBA00022517"/>
    </source>
</evidence>
<dbReference type="EC" id="2.1.1.-" evidence="8"/>
<dbReference type="HAMAP" id="MF_03163">
    <property type="entry name" value="RNA_methyltr_E_SPB1"/>
    <property type="match status" value="1"/>
</dbReference>
<feature type="binding site" evidence="8">
    <location>
        <position position="56"/>
    </location>
    <ligand>
        <name>S-adenosyl-L-methionine</name>
        <dbReference type="ChEBI" id="CHEBI:59789"/>
    </ligand>
</feature>
<dbReference type="GO" id="GO:0005730">
    <property type="term" value="C:nucleolus"/>
    <property type="evidence" value="ECO:0007669"/>
    <property type="project" value="UniProtKB-SubCell"/>
</dbReference>
<dbReference type="OrthoDB" id="1287559at2759"/>
<feature type="binding site" evidence="8">
    <location>
        <position position="117"/>
    </location>
    <ligand>
        <name>S-adenosyl-L-methionine</name>
        <dbReference type="ChEBI" id="CHEBI:59789"/>
    </ligand>
</feature>
<keyword evidence="8" id="KW-0175">Coiled coil</keyword>
<dbReference type="GO" id="GO:0030687">
    <property type="term" value="C:preribosome, large subunit precursor"/>
    <property type="evidence" value="ECO:0007669"/>
    <property type="project" value="TreeGrafter"/>
</dbReference>
<dbReference type="PANTHER" id="PTHR10920">
    <property type="entry name" value="RIBOSOMAL RNA METHYLTRANSFERASE"/>
    <property type="match status" value="1"/>
</dbReference>
<dbReference type="Pfam" id="PF07780">
    <property type="entry name" value="Spb1_C"/>
    <property type="match status" value="1"/>
</dbReference>
<evidence type="ECO:0000313" key="13">
    <source>
        <dbReference type="EMBL" id="OQR68901.1"/>
    </source>
</evidence>
<dbReference type="InterPro" id="IPR028589">
    <property type="entry name" value="SPB1-like"/>
</dbReference>
<feature type="compositionally biased region" description="Basic and acidic residues" evidence="9">
    <location>
        <begin position="522"/>
        <end position="536"/>
    </location>
</feature>
<comment type="catalytic activity">
    <reaction evidence="8">
        <text>a ribonucleotide in rRNA + S-adenosyl-L-methionine = a 2'-O-methylribonucleotide in rRNA + S-adenosyl-L-homocysteine + H(+)</text>
        <dbReference type="Rhea" id="RHEA:48628"/>
        <dbReference type="Rhea" id="RHEA-COMP:12164"/>
        <dbReference type="Rhea" id="RHEA-COMP:12165"/>
        <dbReference type="ChEBI" id="CHEBI:15378"/>
        <dbReference type="ChEBI" id="CHEBI:57856"/>
        <dbReference type="ChEBI" id="CHEBI:59789"/>
        <dbReference type="ChEBI" id="CHEBI:90675"/>
        <dbReference type="ChEBI" id="CHEBI:90676"/>
    </reaction>
</comment>
<dbReference type="InterPro" id="IPR024576">
    <property type="entry name" value="rRNA_MeTfrase_Spb1_DUF3381"/>
</dbReference>
<feature type="region of interest" description="Disordered" evidence="9">
    <location>
        <begin position="522"/>
        <end position="554"/>
    </location>
</feature>
<keyword evidence="6 8" id="KW-0949">S-adenosyl-L-methionine</keyword>
<feature type="domain" description="Ribosomal RNA methyltransferase FtsJ" evidence="10">
    <location>
        <begin position="24"/>
        <end position="200"/>
    </location>
</feature>
<dbReference type="Proteomes" id="UP000192247">
    <property type="component" value="Unassembled WGS sequence"/>
</dbReference>
<keyword evidence="7 8" id="KW-0539">Nucleus</keyword>
<feature type="compositionally biased region" description="Basic residues" evidence="9">
    <location>
        <begin position="777"/>
        <end position="797"/>
    </location>
</feature>
<dbReference type="HAMAP" id="MF_01547">
    <property type="entry name" value="RNA_methyltr_E"/>
    <property type="match status" value="1"/>
</dbReference>
<feature type="binding site" evidence="8">
    <location>
        <position position="92"/>
    </location>
    <ligand>
        <name>S-adenosyl-L-methionine</name>
        <dbReference type="ChEBI" id="CHEBI:59789"/>
    </ligand>
</feature>
<evidence type="ECO:0000256" key="6">
    <source>
        <dbReference type="ARBA" id="ARBA00022691"/>
    </source>
</evidence>
<feature type="compositionally biased region" description="Acidic residues" evidence="9">
    <location>
        <begin position="421"/>
        <end position="434"/>
    </location>
</feature>
<proteinExistence type="inferred from homology"/>
<evidence type="ECO:0000259" key="11">
    <source>
        <dbReference type="Pfam" id="PF07780"/>
    </source>
</evidence>
<gene>
    <name evidence="13" type="ORF">BIW11_12605</name>
</gene>
<sequence>MGVKGKIGKQRKDRFYHLAKETGYRSRASFKLIQLNRKFEFLQRARVLIDLCAAPGGWLQVAQKYMPASSLIVGVDLVPIRPIPNVVSLTHDITTQECRKALRSELKTWKADVVLNDGAPNVGKSWLHDAYSQICLSLHAVKLASEFLIKGGWFVTKVFRSKDYNAFIWVLKKLFRKVSATKPRASRHESAEIFIVCQGYVAPDKLDDKFFNPKYLFEELDISQETAAKNVLERAASMKKPKAEGYKEGAKMHEAVSCMEFIKSDRFMELLGEVHEIVLDNTRVLDHPLTTDDIKEFCQDIKVLGKGELRTLIQWRKKLNEQFKKEDGENVVEDVEMKEDDDDDSDDDEETKLLKQVQQMNADAMQELKRAKRKKLKQLRKTRDALNLKMIIKDDEGIVQEDKDVFQLKKLETMKRKLTEGEDLSDEELEEIDDTGIAISQKSAKESDASESNDDEQIEWKANGEDEPVDPGKIIDELGTGRERKREKAASWFSRTTFAGQTNIDNDLYDDVPSLKKVRSEVNRDLERKRRDEKAAAKKKQGNVEMDSSDDEYDNVIETDRQRYIDQIEQELDEIRAEKEARRPQIKQALGITTEMQEKEKEGIPMLDAYGRALGERLIRSAKSKRDLFNEGFHRYMFDDRENLPVWFVEDEKKHCMKVPEVSSESLRRNREELKEVNVKTIKKVVEAKSRKKRRLMKRMDKARKKAEELCGNLDMSENEKAQNLRQIYSKALKKDKKEVKYVVSKKFQGQTRVPKVKGNVKFKVVDPRMKKDIRAAKNKKKTKSRGRKGKSGGKRH</sequence>
<keyword evidence="5 8" id="KW-0808">Transferase</keyword>
<dbReference type="InterPro" id="IPR050082">
    <property type="entry name" value="RNA_methyltr_RlmE"/>
</dbReference>
<keyword evidence="2 8" id="KW-0690">Ribosome biogenesis</keyword>
<keyword evidence="14" id="KW-1185">Reference proteome</keyword>
<dbReference type="FunCoup" id="A0A1V9X692">
    <property type="interactions" value="1551"/>
</dbReference>